<dbReference type="Proteomes" id="UP000291084">
    <property type="component" value="Chromosome 7"/>
</dbReference>
<keyword evidence="2" id="KW-1185">Reference proteome</keyword>
<accession>A0A0S3SJA2</accession>
<name>A0A0S3SJA2_PHAAN</name>
<reference evidence="1 2" key="1">
    <citation type="journal article" date="2015" name="Sci. Rep.">
        <title>The power of single molecule real-time sequencing technology in the de novo assembly of a eukaryotic genome.</title>
        <authorList>
            <person name="Sakai H."/>
            <person name="Naito K."/>
            <person name="Ogiso-Tanaka E."/>
            <person name="Takahashi Y."/>
            <person name="Iseki K."/>
            <person name="Muto C."/>
            <person name="Satou K."/>
            <person name="Teruya K."/>
            <person name="Shiroma A."/>
            <person name="Shimoji M."/>
            <person name="Hirano T."/>
            <person name="Itoh T."/>
            <person name="Kaga A."/>
            <person name="Tomooka N."/>
        </authorList>
    </citation>
    <scope>NUCLEOTIDE SEQUENCE [LARGE SCALE GENOMIC DNA]</scope>
    <source>
        <strain evidence="2">cv. Shumari</strain>
    </source>
</reference>
<dbReference type="AlphaFoldDB" id="A0A0S3SJA2"/>
<evidence type="ECO:0000313" key="2">
    <source>
        <dbReference type="Proteomes" id="UP000291084"/>
    </source>
</evidence>
<evidence type="ECO:0000313" key="1">
    <source>
        <dbReference type="EMBL" id="BAT92924.1"/>
    </source>
</evidence>
<gene>
    <name evidence="1" type="primary">Vigan.07G179300</name>
    <name evidence="1" type="ORF">VIGAN_07179300</name>
</gene>
<protein>
    <submittedName>
        <fullName evidence="1">Uncharacterized protein</fullName>
    </submittedName>
</protein>
<sequence length="75" mass="8759">MTICGWRCGCSRDSRDLMKDKQIEAILYDRLRQLCDLDGGVSMYKTQLEQIVFPLITSSIYFLQRNPNLVDEQLI</sequence>
<organism evidence="1 2">
    <name type="scientific">Vigna angularis var. angularis</name>
    <dbReference type="NCBI Taxonomy" id="157739"/>
    <lineage>
        <taxon>Eukaryota</taxon>
        <taxon>Viridiplantae</taxon>
        <taxon>Streptophyta</taxon>
        <taxon>Embryophyta</taxon>
        <taxon>Tracheophyta</taxon>
        <taxon>Spermatophyta</taxon>
        <taxon>Magnoliopsida</taxon>
        <taxon>eudicotyledons</taxon>
        <taxon>Gunneridae</taxon>
        <taxon>Pentapetalae</taxon>
        <taxon>rosids</taxon>
        <taxon>fabids</taxon>
        <taxon>Fabales</taxon>
        <taxon>Fabaceae</taxon>
        <taxon>Papilionoideae</taxon>
        <taxon>50 kb inversion clade</taxon>
        <taxon>NPAAA clade</taxon>
        <taxon>indigoferoid/millettioid clade</taxon>
        <taxon>Phaseoleae</taxon>
        <taxon>Vigna</taxon>
    </lineage>
</organism>
<dbReference type="EMBL" id="AP015040">
    <property type="protein sequence ID" value="BAT92924.1"/>
    <property type="molecule type" value="Genomic_DNA"/>
</dbReference>
<proteinExistence type="predicted"/>